<organism evidence="1 2">
    <name type="scientific">Moniliophthora roreri</name>
    <name type="common">Frosty pod rot fungus</name>
    <name type="synonym">Monilia roreri</name>
    <dbReference type="NCBI Taxonomy" id="221103"/>
    <lineage>
        <taxon>Eukaryota</taxon>
        <taxon>Fungi</taxon>
        <taxon>Dikarya</taxon>
        <taxon>Basidiomycota</taxon>
        <taxon>Agaricomycotina</taxon>
        <taxon>Agaricomycetes</taxon>
        <taxon>Agaricomycetidae</taxon>
        <taxon>Agaricales</taxon>
        <taxon>Marasmiineae</taxon>
        <taxon>Marasmiaceae</taxon>
        <taxon>Moniliophthora</taxon>
    </lineage>
</organism>
<dbReference type="Proteomes" id="UP000054988">
    <property type="component" value="Unassembled WGS sequence"/>
</dbReference>
<dbReference type="EMBL" id="LATX01001252">
    <property type="protein sequence ID" value="KTB43062.1"/>
    <property type="molecule type" value="Genomic_DNA"/>
</dbReference>
<gene>
    <name evidence="1" type="ORF">WG66_4348</name>
</gene>
<dbReference type="AlphaFoldDB" id="A0A0W0G379"/>
<accession>A0A0W0G379</accession>
<evidence type="ECO:0000313" key="1">
    <source>
        <dbReference type="EMBL" id="KTB43062.1"/>
    </source>
</evidence>
<proteinExistence type="predicted"/>
<comment type="caution">
    <text evidence="1">The sequence shown here is derived from an EMBL/GenBank/DDBJ whole genome shotgun (WGS) entry which is preliminary data.</text>
</comment>
<sequence length="90" mass="9960">MFISTIIFYNVLYKFCGPQLGLGVIPSARRVECKQREELRNKYITSQESLCGLGLLGEAIQNLIGYGMFRAEIPDRADGSTQDIAITGAK</sequence>
<name>A0A0W0G379_MONRR</name>
<protein>
    <submittedName>
        <fullName evidence="1">Uncharacterized protein</fullName>
    </submittedName>
</protein>
<evidence type="ECO:0000313" key="2">
    <source>
        <dbReference type="Proteomes" id="UP000054988"/>
    </source>
</evidence>
<reference evidence="1 2" key="1">
    <citation type="submission" date="2015-12" db="EMBL/GenBank/DDBJ databases">
        <title>Draft genome sequence of Moniliophthora roreri, the causal agent of frosty pod rot of cacao.</title>
        <authorList>
            <person name="Aime M.C."/>
            <person name="Diaz-Valderrama J.R."/>
            <person name="Kijpornyongpan T."/>
            <person name="Phillips-Mora W."/>
        </authorList>
    </citation>
    <scope>NUCLEOTIDE SEQUENCE [LARGE SCALE GENOMIC DNA]</scope>
    <source>
        <strain evidence="1 2">MCA 2952</strain>
    </source>
</reference>